<dbReference type="AlphaFoldDB" id="A0ABD1YV02"/>
<dbReference type="Pfam" id="PF00004">
    <property type="entry name" value="AAA"/>
    <property type="match status" value="1"/>
</dbReference>
<dbReference type="InterPro" id="IPR027417">
    <property type="entry name" value="P-loop_NTPase"/>
</dbReference>
<keyword evidence="4 6" id="KW-0067">ATP-binding</keyword>
<dbReference type="SMART" id="SM00382">
    <property type="entry name" value="AAA"/>
    <property type="match status" value="1"/>
</dbReference>
<dbReference type="InterPro" id="IPR058249">
    <property type="entry name" value="Pch2_C"/>
</dbReference>
<evidence type="ECO:0000256" key="3">
    <source>
        <dbReference type="ARBA" id="ARBA00022741"/>
    </source>
</evidence>
<evidence type="ECO:0000256" key="5">
    <source>
        <dbReference type="ARBA" id="ARBA00023254"/>
    </source>
</evidence>
<dbReference type="FunFam" id="3.40.50.300:FF:000680">
    <property type="entry name" value="pachytene checkpoint protein 2 homolog"/>
    <property type="match status" value="1"/>
</dbReference>
<comment type="caution">
    <text evidence="8">The sequence shown here is derived from an EMBL/GenBank/DDBJ whole genome shotgun (WGS) entry which is preliminary data.</text>
</comment>
<evidence type="ECO:0000256" key="4">
    <source>
        <dbReference type="ARBA" id="ARBA00022840"/>
    </source>
</evidence>
<dbReference type="CDD" id="cd19508">
    <property type="entry name" value="RecA-like_Pch2-like"/>
    <property type="match status" value="1"/>
</dbReference>
<comment type="similarity">
    <text evidence="1">Belongs to the AAA ATPase family. PCH2 subfamily.</text>
</comment>
<sequence length="500" mass="54993">MPKRGEPAHNLPNCIVVSGFSADKPGLQQNSMEVQQSSIKNLNDTYESRVPPSTGKVIIAVEVCLKPRTTVRHDEIKSAVERMLDKRSLAYEDGPVSFSQGDEPFLFEHVESIIISGADEQTTGNGVLLFWQVTLQVHVYQLNEGGPAEELEGNDTIPSFHEWMLPAREFHGLWESLIYESALKQHLVRYAATALLFSEKGVNSHLISWNRVVLLHGPPGTGKTSLCKALAHQLSIRFRDRYKSAALVEVNAHSLFSKWFSESGKLVTKLFQRIEEFVEDGSTLVFVLIDEVESLTAARQAAFSGSEPSDSIRVVNALLTQLDRLKLRPNVVVLTTSNITAAIDLAFVDRADIKAYVGFPSLRARYEILRSCVRELQRVGIVSTKEPGAFGTGGELLSYKSLSSRMSESTEDGRILLSMYISKCLLSVAEMCEGFSGRALRKIPFLAHAASTPLVSSAVDLAAHMQDTVVDPSDIAQDVISSFCKVLILSVGNGSLINRV</sequence>
<protein>
    <recommendedName>
        <fullName evidence="2">Pachytene checkpoint protein 2 homolog</fullName>
    </recommendedName>
</protein>
<proteinExistence type="inferred from homology"/>
<evidence type="ECO:0000256" key="1">
    <source>
        <dbReference type="ARBA" id="ARBA00007271"/>
    </source>
</evidence>
<evidence type="ECO:0000256" key="6">
    <source>
        <dbReference type="RuleBase" id="RU003651"/>
    </source>
</evidence>
<dbReference type="Proteomes" id="UP001605036">
    <property type="component" value="Unassembled WGS sequence"/>
</dbReference>
<dbReference type="SUPFAM" id="SSF52540">
    <property type="entry name" value="P-loop containing nucleoside triphosphate hydrolases"/>
    <property type="match status" value="1"/>
</dbReference>
<keyword evidence="3 6" id="KW-0547">Nucleotide-binding</keyword>
<dbReference type="Gene3D" id="3.40.50.300">
    <property type="entry name" value="P-loop containing nucleotide triphosphate hydrolases"/>
    <property type="match status" value="1"/>
</dbReference>
<dbReference type="PANTHER" id="PTHR45991">
    <property type="entry name" value="PACHYTENE CHECKPOINT PROTEIN 2"/>
    <property type="match status" value="1"/>
</dbReference>
<evidence type="ECO:0000313" key="8">
    <source>
        <dbReference type="EMBL" id="KAL2634595.1"/>
    </source>
</evidence>
<dbReference type="Pfam" id="PF23563">
    <property type="entry name" value="TRIP13_N"/>
    <property type="match status" value="1"/>
</dbReference>
<dbReference type="PROSITE" id="PS00674">
    <property type="entry name" value="AAA"/>
    <property type="match status" value="1"/>
</dbReference>
<dbReference type="Pfam" id="PF23242">
    <property type="entry name" value="AAA_lid_TRIP13_C"/>
    <property type="match status" value="1"/>
</dbReference>
<evidence type="ECO:0000259" key="7">
    <source>
        <dbReference type="SMART" id="SM00382"/>
    </source>
</evidence>
<feature type="domain" description="AAA+ ATPase" evidence="7">
    <location>
        <begin position="209"/>
        <end position="361"/>
    </location>
</feature>
<evidence type="ECO:0000256" key="2">
    <source>
        <dbReference type="ARBA" id="ARBA00022364"/>
    </source>
</evidence>
<keyword evidence="9" id="KW-1185">Reference proteome</keyword>
<gene>
    <name evidence="8" type="ORF">R1flu_006074</name>
</gene>
<dbReference type="GO" id="GO:0007127">
    <property type="term" value="P:meiosis I"/>
    <property type="evidence" value="ECO:0007669"/>
    <property type="project" value="UniProtKB-ARBA"/>
</dbReference>
<dbReference type="InterPro" id="IPR003959">
    <property type="entry name" value="ATPase_AAA_core"/>
</dbReference>
<reference evidence="8 9" key="1">
    <citation type="submission" date="2024-09" db="EMBL/GenBank/DDBJ databases">
        <title>Chromosome-scale assembly of Riccia fluitans.</title>
        <authorList>
            <person name="Paukszto L."/>
            <person name="Sawicki J."/>
            <person name="Karawczyk K."/>
            <person name="Piernik-Szablinska J."/>
            <person name="Szczecinska M."/>
            <person name="Mazdziarz M."/>
        </authorList>
    </citation>
    <scope>NUCLEOTIDE SEQUENCE [LARGE SCALE GENOMIC DNA]</scope>
    <source>
        <strain evidence="8">Rf_01</strain>
        <tissue evidence="8">Aerial parts of the thallus</tissue>
    </source>
</reference>
<dbReference type="InterPro" id="IPR003593">
    <property type="entry name" value="AAA+_ATPase"/>
</dbReference>
<dbReference type="GO" id="GO:0005524">
    <property type="term" value="F:ATP binding"/>
    <property type="evidence" value="ECO:0007669"/>
    <property type="project" value="UniProtKB-KW"/>
</dbReference>
<keyword evidence="5" id="KW-0469">Meiosis</keyword>
<dbReference type="EMBL" id="JBHFFA010000003">
    <property type="protein sequence ID" value="KAL2634595.1"/>
    <property type="molecule type" value="Genomic_DNA"/>
</dbReference>
<organism evidence="8 9">
    <name type="scientific">Riccia fluitans</name>
    <dbReference type="NCBI Taxonomy" id="41844"/>
    <lineage>
        <taxon>Eukaryota</taxon>
        <taxon>Viridiplantae</taxon>
        <taxon>Streptophyta</taxon>
        <taxon>Embryophyta</taxon>
        <taxon>Marchantiophyta</taxon>
        <taxon>Marchantiopsida</taxon>
        <taxon>Marchantiidae</taxon>
        <taxon>Marchantiales</taxon>
        <taxon>Ricciaceae</taxon>
        <taxon>Riccia</taxon>
    </lineage>
</organism>
<evidence type="ECO:0000313" key="9">
    <source>
        <dbReference type="Proteomes" id="UP001605036"/>
    </source>
</evidence>
<dbReference type="InterPro" id="IPR044539">
    <property type="entry name" value="Pch2-like"/>
</dbReference>
<accession>A0ABD1YV02</accession>
<dbReference type="InterPro" id="IPR003960">
    <property type="entry name" value="ATPase_AAA_CS"/>
</dbReference>
<dbReference type="PANTHER" id="PTHR45991:SF1">
    <property type="entry name" value="PACHYTENE CHECKPOINT PROTEIN 2 HOMOLOG"/>
    <property type="match status" value="1"/>
</dbReference>
<name>A0ABD1YV02_9MARC</name>